<evidence type="ECO:0000256" key="1">
    <source>
        <dbReference type="ARBA" id="ARBA00022737"/>
    </source>
</evidence>
<evidence type="ECO:0000313" key="6">
    <source>
        <dbReference type="Proteomes" id="UP001305779"/>
    </source>
</evidence>
<evidence type="ECO:0000259" key="4">
    <source>
        <dbReference type="Pfam" id="PF25053"/>
    </source>
</evidence>
<feature type="domain" description="Nephrocystin 3-like N-terminal" evidence="3">
    <location>
        <begin position="254"/>
        <end position="434"/>
    </location>
</feature>
<dbReference type="InterPro" id="IPR056693">
    <property type="entry name" value="DUF7791"/>
</dbReference>
<keyword evidence="6" id="KW-1185">Reference proteome</keyword>
<evidence type="ECO:0000256" key="2">
    <source>
        <dbReference type="SAM" id="MobiDB-lite"/>
    </source>
</evidence>
<organism evidence="5 6">
    <name type="scientific">Zasmidium cellare</name>
    <name type="common">Wine cellar mold</name>
    <name type="synonym">Racodium cellare</name>
    <dbReference type="NCBI Taxonomy" id="395010"/>
    <lineage>
        <taxon>Eukaryota</taxon>
        <taxon>Fungi</taxon>
        <taxon>Dikarya</taxon>
        <taxon>Ascomycota</taxon>
        <taxon>Pezizomycotina</taxon>
        <taxon>Dothideomycetes</taxon>
        <taxon>Dothideomycetidae</taxon>
        <taxon>Mycosphaerellales</taxon>
        <taxon>Mycosphaerellaceae</taxon>
        <taxon>Zasmidium</taxon>
    </lineage>
</organism>
<dbReference type="Gene3D" id="3.40.50.300">
    <property type="entry name" value="P-loop containing nucleotide triphosphate hydrolases"/>
    <property type="match status" value="1"/>
</dbReference>
<accession>A0ABR0EZB6</accession>
<dbReference type="InterPro" id="IPR027417">
    <property type="entry name" value="P-loop_NTPase"/>
</dbReference>
<dbReference type="PANTHER" id="PTHR10039:SF5">
    <property type="entry name" value="NACHT DOMAIN-CONTAINING PROTEIN"/>
    <property type="match status" value="1"/>
</dbReference>
<keyword evidence="1" id="KW-0677">Repeat</keyword>
<name>A0ABR0EZB6_ZASCE</name>
<dbReference type="EMBL" id="JAXOVC010000002">
    <property type="protein sequence ID" value="KAK4506153.1"/>
    <property type="molecule type" value="Genomic_DNA"/>
</dbReference>
<feature type="domain" description="DUF7791" evidence="4">
    <location>
        <begin position="554"/>
        <end position="685"/>
    </location>
</feature>
<sequence length="784" mass="88793">MDPLTAFSLAANVIAIVEVTAKVVNTTWEVSTSGAKEEHIEIKAQAQIIQTSLAALKPALSDNGSHLSTDDQNLIALCKQSEVIAHQLLKALEKCEAKQDGKVTLENLWRGIKSEWNDTTIKTLRERLKTIDEQANRLISTRYSANIYLELQNLRRNFDHMSTGHGLELHALEQSIRELVKNQDGSSRRVMLKEAAEKGGEFALQAGILGQLWFEDIDRRIYELEQRPNHERSYLWLDDSATGAAKKMGQSPANFTSWLTSSDNLYWISGNPGTGKSTLMKFLYSNPETKSKLEVWAQGRELLMAPYFFWEVGRIALLRTQEGLLRTLLFQVLRQRPALIREVYQDLWPLLLGGASGGHSSLSNFAGSQVSLEVHELRRRMKILCERIAHTDHNCCLFLIVDGSDEYMGKSSEVIALTRELCECPNVKVCVSSRPENEFREAYGNLTWKLFMEDFNKEDIREYVHDTLESHPRFKDDDDRLTMGADLIKTVVDQSNGVFLWVRLVLEELGEGLTNRDTISKLQKRVLALPKDLGPYFDHMLDRVGEVYHEDSATMLMVTARAGNLLTPLTCWYISEGPQELDAKHEVAPADARRNIKRRKDIETRLRSFCRGLLVVRDFPLAADLVSLPSSSVFGQKVIFLHRSVREWLLLADVQRRLGDWKPAQFDVDELICKAVLAQVTTSPQDVKYFDQDGPVEALVQTFMFHLDNMFDGPRREALAVQLLDEMVDVLSYFQTINGHALHIPKKHDQAVAGADASPVAPDPSVQSASTSSKAKLKKFFHWK</sequence>
<dbReference type="Pfam" id="PF25053">
    <property type="entry name" value="DUF7791"/>
    <property type="match status" value="1"/>
</dbReference>
<dbReference type="PANTHER" id="PTHR10039">
    <property type="entry name" value="AMELOGENIN"/>
    <property type="match status" value="1"/>
</dbReference>
<dbReference type="Pfam" id="PF24883">
    <property type="entry name" value="NPHP3_N"/>
    <property type="match status" value="1"/>
</dbReference>
<dbReference type="SUPFAM" id="SSF52540">
    <property type="entry name" value="P-loop containing nucleoside triphosphate hydrolases"/>
    <property type="match status" value="1"/>
</dbReference>
<dbReference type="InterPro" id="IPR056884">
    <property type="entry name" value="NPHP3-like_N"/>
</dbReference>
<comment type="caution">
    <text evidence="5">The sequence shown here is derived from an EMBL/GenBank/DDBJ whole genome shotgun (WGS) entry which is preliminary data.</text>
</comment>
<proteinExistence type="predicted"/>
<evidence type="ECO:0000313" key="5">
    <source>
        <dbReference type="EMBL" id="KAK4506153.1"/>
    </source>
</evidence>
<reference evidence="5 6" key="1">
    <citation type="journal article" date="2023" name="G3 (Bethesda)">
        <title>A chromosome-level genome assembly of Zasmidium syzygii isolated from banana leaves.</title>
        <authorList>
            <person name="van Westerhoven A.C."/>
            <person name="Mehrabi R."/>
            <person name="Talebi R."/>
            <person name="Steentjes M.B.F."/>
            <person name="Corcolon B."/>
            <person name="Chong P.A."/>
            <person name="Kema G.H.J."/>
            <person name="Seidl M.F."/>
        </authorList>
    </citation>
    <scope>NUCLEOTIDE SEQUENCE [LARGE SCALE GENOMIC DNA]</scope>
    <source>
        <strain evidence="5 6">P124</strain>
    </source>
</reference>
<gene>
    <name evidence="5" type="ORF">PRZ48_004118</name>
</gene>
<evidence type="ECO:0000259" key="3">
    <source>
        <dbReference type="Pfam" id="PF24883"/>
    </source>
</evidence>
<evidence type="ECO:0008006" key="7">
    <source>
        <dbReference type="Google" id="ProtNLM"/>
    </source>
</evidence>
<dbReference type="Proteomes" id="UP001305779">
    <property type="component" value="Unassembled WGS sequence"/>
</dbReference>
<feature type="region of interest" description="Disordered" evidence="2">
    <location>
        <begin position="753"/>
        <end position="774"/>
    </location>
</feature>
<protein>
    <recommendedName>
        <fullName evidence="7">NACHT domain-containing protein</fullName>
    </recommendedName>
</protein>